<organism evidence="1 2">
    <name type="scientific">Paenibacillus sacheonensis</name>
    <dbReference type="NCBI Taxonomy" id="742054"/>
    <lineage>
        <taxon>Bacteria</taxon>
        <taxon>Bacillati</taxon>
        <taxon>Bacillota</taxon>
        <taxon>Bacilli</taxon>
        <taxon>Bacillales</taxon>
        <taxon>Paenibacillaceae</taxon>
        <taxon>Paenibacillus</taxon>
    </lineage>
</organism>
<dbReference type="EMBL" id="JAAAMU010000019">
    <property type="protein sequence ID" value="NBC72461.1"/>
    <property type="molecule type" value="Genomic_DNA"/>
</dbReference>
<sequence length="88" mass="9911">MAARTIRTPGKPKKRKWIGFNRAALLADANKIIVLVENEPLHLTLTVVGELNRLPNVHFIELTIVSDLITRFFALISSYPPINACHNH</sequence>
<evidence type="ECO:0000313" key="1">
    <source>
        <dbReference type="EMBL" id="NBC72461.1"/>
    </source>
</evidence>
<protein>
    <submittedName>
        <fullName evidence="1">Uncharacterized protein</fullName>
    </submittedName>
</protein>
<proteinExistence type="predicted"/>
<accession>A0A7X4YTU7</accession>
<dbReference type="RefSeq" id="WP_161703478.1">
    <property type="nucleotide sequence ID" value="NZ_JAAAMU010000019.1"/>
</dbReference>
<dbReference type="Proteomes" id="UP000558113">
    <property type="component" value="Unassembled WGS sequence"/>
</dbReference>
<gene>
    <name evidence="1" type="ORF">GT003_25980</name>
</gene>
<reference evidence="1 2" key="1">
    <citation type="submission" date="2020-01" db="EMBL/GenBank/DDBJ databases">
        <title>Paenibacillus soybeanensis sp. nov. isolated from the nodules of soybean (Glycine max(L.) Merr).</title>
        <authorList>
            <person name="Wang H."/>
        </authorList>
    </citation>
    <scope>NUCLEOTIDE SEQUENCE [LARGE SCALE GENOMIC DNA]</scope>
    <source>
        <strain evidence="1 2">DSM 23054</strain>
    </source>
</reference>
<name>A0A7X4YTU7_9BACL</name>
<comment type="caution">
    <text evidence="1">The sequence shown here is derived from an EMBL/GenBank/DDBJ whole genome shotgun (WGS) entry which is preliminary data.</text>
</comment>
<evidence type="ECO:0000313" key="2">
    <source>
        <dbReference type="Proteomes" id="UP000558113"/>
    </source>
</evidence>
<dbReference type="AlphaFoldDB" id="A0A7X4YTU7"/>
<keyword evidence="2" id="KW-1185">Reference proteome</keyword>